<dbReference type="GO" id="GO:0003723">
    <property type="term" value="F:RNA binding"/>
    <property type="evidence" value="ECO:0007669"/>
    <property type="project" value="UniProtKB-UniRule"/>
</dbReference>
<evidence type="ECO:0000256" key="10">
    <source>
        <dbReference type="ARBA" id="ARBA00024826"/>
    </source>
</evidence>
<evidence type="ECO:0000256" key="8">
    <source>
        <dbReference type="ARBA" id="ARBA00022884"/>
    </source>
</evidence>
<dbReference type="GO" id="GO:0031124">
    <property type="term" value="P:mRNA 3'-end processing"/>
    <property type="evidence" value="ECO:0007669"/>
    <property type="project" value="UniProtKB-UniRule"/>
</dbReference>
<dbReference type="SUPFAM" id="SSF53335">
    <property type="entry name" value="S-adenosyl-L-methionine-dependent methyltransferases"/>
    <property type="match status" value="1"/>
</dbReference>
<feature type="compositionally biased region" description="Basic and acidic residues" evidence="13">
    <location>
        <begin position="535"/>
        <end position="552"/>
    </location>
</feature>
<comment type="caution">
    <text evidence="15">The sequence shown here is derived from an EMBL/GenBank/DDBJ whole genome shotgun (WGS) entry which is preliminary data.</text>
</comment>
<dbReference type="AlphaFoldDB" id="A0A367LEP9"/>
<dbReference type="PROSITE" id="PS50103">
    <property type="entry name" value="ZF_C3H1"/>
    <property type="match status" value="5"/>
</dbReference>
<gene>
    <name evidence="15" type="ORF">L249_1342</name>
</gene>
<protein>
    <recommendedName>
        <fullName evidence="12">mRNA 3'-end-processing protein</fullName>
    </recommendedName>
</protein>
<feature type="domain" description="C3H1-type" evidence="14">
    <location>
        <begin position="509"/>
        <end position="532"/>
    </location>
</feature>
<dbReference type="InterPro" id="IPR029063">
    <property type="entry name" value="SAM-dependent_MTases_sf"/>
</dbReference>
<evidence type="ECO:0000256" key="1">
    <source>
        <dbReference type="ARBA" id="ARBA00004123"/>
    </source>
</evidence>
<evidence type="ECO:0000313" key="16">
    <source>
        <dbReference type="Proteomes" id="UP000253664"/>
    </source>
</evidence>
<dbReference type="Pfam" id="PF00642">
    <property type="entry name" value="zf-CCCH"/>
    <property type="match status" value="1"/>
</dbReference>
<evidence type="ECO:0000256" key="4">
    <source>
        <dbReference type="ARBA" id="ARBA00022723"/>
    </source>
</evidence>
<feature type="domain" description="C3H1-type" evidence="14">
    <location>
        <begin position="375"/>
        <end position="402"/>
    </location>
</feature>
<dbReference type="InterPro" id="IPR045348">
    <property type="entry name" value="CPSF4/Yth1"/>
</dbReference>
<comment type="similarity">
    <text evidence="2 12">Belongs to the CPSF4/YTH1 family.</text>
</comment>
<evidence type="ECO:0000256" key="2">
    <source>
        <dbReference type="ARBA" id="ARBA00008907"/>
    </source>
</evidence>
<evidence type="ECO:0000256" key="5">
    <source>
        <dbReference type="ARBA" id="ARBA00022737"/>
    </source>
</evidence>
<feature type="compositionally biased region" description="Low complexity" evidence="13">
    <location>
        <begin position="560"/>
        <end position="577"/>
    </location>
</feature>
<dbReference type="Pfam" id="PF13489">
    <property type="entry name" value="Methyltransf_23"/>
    <property type="match status" value="1"/>
</dbReference>
<keyword evidence="8 12" id="KW-0694">RNA-binding</keyword>
<name>A0A367LEP9_9HYPO</name>
<dbReference type="PANTHER" id="PTHR23102">
    <property type="entry name" value="CLEAVAGE AND POLYADENYLATION SPECIFICITY FACTOR SUBUNIT 4-RELATED"/>
    <property type="match status" value="1"/>
</dbReference>
<feature type="zinc finger region" description="C3H1-type" evidence="11">
    <location>
        <begin position="509"/>
        <end position="532"/>
    </location>
</feature>
<dbReference type="Gene3D" id="3.30.1370.210">
    <property type="match status" value="1"/>
</dbReference>
<evidence type="ECO:0000313" key="15">
    <source>
        <dbReference type="EMBL" id="RCI12904.1"/>
    </source>
</evidence>
<dbReference type="Proteomes" id="UP000253664">
    <property type="component" value="Unassembled WGS sequence"/>
</dbReference>
<dbReference type="InterPro" id="IPR036855">
    <property type="entry name" value="Znf_CCCH_sf"/>
</dbReference>
<feature type="domain" description="C3H1-type" evidence="14">
    <location>
        <begin position="451"/>
        <end position="479"/>
    </location>
</feature>
<keyword evidence="5 12" id="KW-0677">Repeat</keyword>
<evidence type="ECO:0000256" key="11">
    <source>
        <dbReference type="PROSITE-ProRule" id="PRU00723"/>
    </source>
</evidence>
<dbReference type="CDD" id="cd02440">
    <property type="entry name" value="AdoMet_MTases"/>
    <property type="match status" value="1"/>
</dbReference>
<dbReference type="Gene3D" id="3.40.50.150">
    <property type="entry name" value="Vaccinia Virus protein VP39"/>
    <property type="match status" value="1"/>
</dbReference>
<organism evidence="15 16">
    <name type="scientific">Ophiocordyceps polyrhachis-furcata BCC 54312</name>
    <dbReference type="NCBI Taxonomy" id="1330021"/>
    <lineage>
        <taxon>Eukaryota</taxon>
        <taxon>Fungi</taxon>
        <taxon>Dikarya</taxon>
        <taxon>Ascomycota</taxon>
        <taxon>Pezizomycotina</taxon>
        <taxon>Sordariomycetes</taxon>
        <taxon>Hypocreomycetidae</taxon>
        <taxon>Hypocreales</taxon>
        <taxon>Ophiocordycipitaceae</taxon>
        <taxon>Ophiocordyceps</taxon>
    </lineage>
</organism>
<dbReference type="OrthoDB" id="2013972at2759"/>
<keyword evidence="3 12" id="KW-0507">mRNA processing</keyword>
<sequence>MSRCDDTSSFSLISSAADIETIFSDSGQETDVRSDSSCAESTSISPSVYRDDFAHGRRYHGYCKGRYPLPNDNREQRREELNHSLMLEITDGQLFHVDIGRRPQKIIDIGTGTGLISGDGVKKGTWAIDVADLYPSASVIGTDLSAIQPRWVPVNVRMFVDDCEGTQWLHGSGYDLVFFRGMAAVLRDVRGLLERVYPRIKKGGWVEFHDIIPQIFCDDDTMGDDDALRLFHEAAVQGLRCFGYKPLQALNLKEMVREAGFSDVRCITKKIPISSWPRDGKLKTLGLLTEMVMLESLDGLAAKPLAELGLSPHQRRTLLEQAEKSLEDVTAHRYVKCCFCYGRKGTAAILEHKALQPYHFRFTPFVRKTYQVGLPADRPICKGFQTGSCPNGTRCSERHVISVGGGGIGGDLRSTTSMMQSGGLNSLVCKHWLRGLCKKGEHCEFLHEYNLRKMPECNFFMRNGYCSNGEECLYLHVDPLTRLPPCPHYDMGFCPLGPLCSKKHVRRKLCPFYLAGFCPDGPECKQGAHAKWSKNLEKPVVKTDDRTRDDHQLHRRHHGSGLLPLPSSSSSLPNMSSRGDDGADDRSGRDGPRDREDGGDIESWLHCN</sequence>
<keyword evidence="16" id="KW-1185">Reference proteome</keyword>
<evidence type="ECO:0000256" key="7">
    <source>
        <dbReference type="ARBA" id="ARBA00022833"/>
    </source>
</evidence>
<dbReference type="GO" id="GO:0008270">
    <property type="term" value="F:zinc ion binding"/>
    <property type="evidence" value="ECO:0007669"/>
    <property type="project" value="UniProtKB-KW"/>
</dbReference>
<keyword evidence="7 11" id="KW-0862">Zinc</keyword>
<dbReference type="PANTHER" id="PTHR23102:SF24">
    <property type="entry name" value="CLEAVAGE AND POLYADENYLATION SPECIFICITY FACTOR SUBUNIT 4"/>
    <property type="match status" value="1"/>
</dbReference>
<evidence type="ECO:0000256" key="12">
    <source>
        <dbReference type="RuleBase" id="RU369008"/>
    </source>
</evidence>
<dbReference type="InterPro" id="IPR000571">
    <property type="entry name" value="Znf_CCCH"/>
</dbReference>
<comment type="subcellular location">
    <subcellularLocation>
        <location evidence="1 12">Nucleus</location>
    </subcellularLocation>
</comment>
<dbReference type="SUPFAM" id="SSF90229">
    <property type="entry name" value="CCCH zinc finger"/>
    <property type="match status" value="2"/>
</dbReference>
<feature type="compositionally biased region" description="Basic and acidic residues" evidence="13">
    <location>
        <begin position="578"/>
        <end position="598"/>
    </location>
</feature>
<dbReference type="GO" id="GO:0005634">
    <property type="term" value="C:nucleus"/>
    <property type="evidence" value="ECO:0007669"/>
    <property type="project" value="UniProtKB-SubCell"/>
</dbReference>
<keyword evidence="9 12" id="KW-0539">Nucleus</keyword>
<evidence type="ECO:0000256" key="9">
    <source>
        <dbReference type="ARBA" id="ARBA00023242"/>
    </source>
</evidence>
<evidence type="ECO:0000259" key="14">
    <source>
        <dbReference type="PROSITE" id="PS50103"/>
    </source>
</evidence>
<reference evidence="15 16" key="1">
    <citation type="journal article" date="2015" name="BMC Genomics">
        <title>Insights from the genome of Ophiocordyceps polyrhachis-furcata to pathogenicity and host specificity in insect fungi.</title>
        <authorList>
            <person name="Wichadakul D."/>
            <person name="Kobmoo N."/>
            <person name="Ingsriswang S."/>
            <person name="Tangphatsornruang S."/>
            <person name="Chantasingh D."/>
            <person name="Luangsa-ard J.J."/>
            <person name="Eurwilaichitr L."/>
        </authorList>
    </citation>
    <scope>NUCLEOTIDE SEQUENCE [LARGE SCALE GENOMIC DNA]</scope>
    <source>
        <strain evidence="15 16">BCC 54312</strain>
    </source>
</reference>
<dbReference type="Gene3D" id="4.10.1000.10">
    <property type="entry name" value="Zinc finger, CCCH-type"/>
    <property type="match status" value="1"/>
</dbReference>
<dbReference type="SMART" id="SM00356">
    <property type="entry name" value="ZnF_C3H1"/>
    <property type="match status" value="5"/>
</dbReference>
<feature type="zinc finger region" description="C3H1-type" evidence="11">
    <location>
        <begin position="451"/>
        <end position="479"/>
    </location>
</feature>
<evidence type="ECO:0000256" key="3">
    <source>
        <dbReference type="ARBA" id="ARBA00022664"/>
    </source>
</evidence>
<dbReference type="FunFam" id="4.10.1000.10:FF:000012">
    <property type="entry name" value="cleavage and polyadenylation specificity factor subunit 4"/>
    <property type="match status" value="1"/>
</dbReference>
<dbReference type="STRING" id="1330021.A0A367LEP9"/>
<feature type="zinc finger region" description="C3H1-type" evidence="11">
    <location>
        <begin position="480"/>
        <end position="507"/>
    </location>
</feature>
<evidence type="ECO:0000256" key="6">
    <source>
        <dbReference type="ARBA" id="ARBA00022771"/>
    </source>
</evidence>
<dbReference type="EMBL" id="LKCN02000007">
    <property type="protein sequence ID" value="RCI12904.1"/>
    <property type="molecule type" value="Genomic_DNA"/>
</dbReference>
<feature type="domain" description="C3H1-type" evidence="14">
    <location>
        <begin position="423"/>
        <end position="450"/>
    </location>
</feature>
<feature type="region of interest" description="Disordered" evidence="13">
    <location>
        <begin position="535"/>
        <end position="608"/>
    </location>
</feature>
<feature type="domain" description="C3H1-type" evidence="14">
    <location>
        <begin position="480"/>
        <end position="507"/>
    </location>
</feature>
<proteinExistence type="inferred from homology"/>
<evidence type="ECO:0000256" key="13">
    <source>
        <dbReference type="SAM" id="MobiDB-lite"/>
    </source>
</evidence>
<accession>A0A367LEP9</accession>
<keyword evidence="4 11" id="KW-0479">Metal-binding</keyword>
<keyword evidence="6 11" id="KW-0863">Zinc-finger</keyword>
<feature type="zinc finger region" description="C3H1-type" evidence="11">
    <location>
        <begin position="423"/>
        <end position="450"/>
    </location>
</feature>
<comment type="function">
    <text evidence="10 12">Component of the cleavage factor I (CF I) involved in pre-mRNA 3'-end processing.</text>
</comment>
<feature type="zinc finger region" description="C3H1-type" evidence="11">
    <location>
        <begin position="375"/>
        <end position="402"/>
    </location>
</feature>